<gene>
    <name evidence="2" type="ORF">DF220_02370</name>
</gene>
<organism evidence="2 3">
    <name type="scientific">Homoserinimonas hongtaonis</name>
    <dbReference type="NCBI Taxonomy" id="2079791"/>
    <lineage>
        <taxon>Bacteria</taxon>
        <taxon>Bacillati</taxon>
        <taxon>Actinomycetota</taxon>
        <taxon>Actinomycetes</taxon>
        <taxon>Micrococcales</taxon>
        <taxon>Microbacteriaceae</taxon>
        <taxon>Homoserinimonas</taxon>
    </lineage>
</organism>
<dbReference type="KEGG" id="salc:C2138_07220"/>
<comment type="caution">
    <text evidence="2">The sequence shown here is derived from an EMBL/GenBank/DDBJ whole genome shotgun (WGS) entry which is preliminary data.</text>
</comment>
<keyword evidence="1" id="KW-0472">Membrane</keyword>
<evidence type="ECO:0000313" key="3">
    <source>
        <dbReference type="Proteomes" id="UP000244978"/>
    </source>
</evidence>
<dbReference type="AlphaFoldDB" id="A0A2U1SYV0"/>
<feature type="transmembrane region" description="Helical" evidence="1">
    <location>
        <begin position="50"/>
        <end position="73"/>
    </location>
</feature>
<sequence>MKPIRVALLAVIIFAWVIAAGSFVNSIADVSSFPGGVRSVLGLWPDADTVAGTAVRFGAVAVLIAGIVGYRALGKRVKRRQALPADADAR</sequence>
<reference evidence="3" key="1">
    <citation type="submission" date="2018-04" db="EMBL/GenBank/DDBJ databases">
        <authorList>
            <person name="Liu S."/>
            <person name="Wang Z."/>
            <person name="Li J."/>
        </authorList>
    </citation>
    <scope>NUCLEOTIDE SEQUENCE [LARGE SCALE GENOMIC DNA]</scope>
    <source>
        <strain evidence="3">S1194</strain>
    </source>
</reference>
<name>A0A2U1SYV0_9MICO</name>
<evidence type="ECO:0000256" key="1">
    <source>
        <dbReference type="SAM" id="Phobius"/>
    </source>
</evidence>
<proteinExistence type="predicted"/>
<dbReference type="RefSeq" id="WP_108516668.1">
    <property type="nucleotide sequence ID" value="NZ_CP026951.1"/>
</dbReference>
<keyword evidence="3" id="KW-1185">Reference proteome</keyword>
<keyword evidence="1" id="KW-1133">Transmembrane helix</keyword>
<dbReference type="EMBL" id="QEEX01000001">
    <property type="protein sequence ID" value="PWB96804.1"/>
    <property type="molecule type" value="Genomic_DNA"/>
</dbReference>
<keyword evidence="1" id="KW-0812">Transmembrane</keyword>
<protein>
    <submittedName>
        <fullName evidence="2">Uncharacterized protein</fullName>
    </submittedName>
</protein>
<dbReference type="Proteomes" id="UP000244978">
    <property type="component" value="Unassembled WGS sequence"/>
</dbReference>
<evidence type="ECO:0000313" key="2">
    <source>
        <dbReference type="EMBL" id="PWB96804.1"/>
    </source>
</evidence>
<accession>A0A2U1SYV0</accession>
<dbReference type="OrthoDB" id="9944471at2"/>